<comment type="similarity">
    <text evidence="2">Belongs to the SLC34A transporter family.</text>
</comment>
<dbReference type="Proteomes" id="UP001189429">
    <property type="component" value="Unassembled WGS sequence"/>
</dbReference>
<evidence type="ECO:0000256" key="4">
    <source>
        <dbReference type="ARBA" id="ARBA00022692"/>
    </source>
</evidence>
<dbReference type="InterPro" id="IPR003841">
    <property type="entry name" value="Na/Pi_transpt"/>
</dbReference>
<name>A0ABN9SB17_9DINO</name>
<reference evidence="8" key="1">
    <citation type="submission" date="2023-10" db="EMBL/GenBank/DDBJ databases">
        <authorList>
            <person name="Chen Y."/>
            <person name="Shah S."/>
            <person name="Dougan E. K."/>
            <person name="Thang M."/>
            <person name="Chan C."/>
        </authorList>
    </citation>
    <scope>NUCLEOTIDE SEQUENCE [LARGE SCALE GENOMIC DNA]</scope>
</reference>
<evidence type="ECO:0000313" key="9">
    <source>
        <dbReference type="Proteomes" id="UP001189429"/>
    </source>
</evidence>
<feature type="transmembrane region" description="Helical" evidence="7">
    <location>
        <begin position="379"/>
        <end position="400"/>
    </location>
</feature>
<keyword evidence="5 7" id="KW-1133">Transmembrane helix</keyword>
<evidence type="ECO:0000256" key="7">
    <source>
        <dbReference type="SAM" id="Phobius"/>
    </source>
</evidence>
<comment type="caution">
    <text evidence="8">The sequence shown here is derived from an EMBL/GenBank/DDBJ whole genome shotgun (WGS) entry which is preliminary data.</text>
</comment>
<feature type="transmembrane region" description="Helical" evidence="7">
    <location>
        <begin position="820"/>
        <end position="840"/>
    </location>
</feature>
<sequence length="943" mass="101300">MAAVVDKWDVKQMEPREGSLRDHPGAEGGDYIFLISLSMMGDAITVIGGPTAGAVFRNNAIFDNPFAGCSLGILATVLVQSSSTSTSIIITMTAAGLIDPKNAVYMIMGADIGTSVTNTIVSMSHMGDVNQYRRAFAGATVHDCFNLLTVSILLPLEYFTHMLYHIGSALVESGFKHVLCSRSYPLRKRLRLFDSVVGPVALYACECWTLDATSRNRLRVEWRKMLRSMFRTARAADETYLENIKRSTMRIEEYCSNFRIRNWVSIQRARKCAFAARVFFDAGNKGPLRLPEPARRLPVLVESAGIEEDQEAKEKVDFIKVLTKPVTSRLISVNKKLVTKVAQACDQDTLGDLLAQSIIQNKRTQDNHMFLDTPLSDEGAGWLLLVISLVMLSTALILLVKLLRAIFRGRAAIWMQGLLNLEFKTVPFVADYILILFGVGITILTQSSSITASTLTPLVGIGLIKLDKMSPFTVGENVGATVTGMLSALAGSNVATGMTVAFSRLFFNLIGALIWFPIPAMRAVPLTMARALGSMAADVRWFPLAYIIAVFAVIPGLLLGLSLMHWAALVLVGLPLLLLLIAGSCVFGMRACRPERLPAVLKKDFSFMPPSMKMASADGEARSAAVEESKIGSTDIGGARQWWLAPCAYGLGWYSIMVLLMAVPNAKWCDMKYASFDARDHVGIGAWSACSAMFAEEVGWAPSPLTGADLDAHLATCMDGLSSACADQSGFSTVLGADAVLRGVVAGVLERHDGGLAEPVRGADWVRRPACDACANVSAAVSRPCTIDYSQSGTEWAAAPASSCSADALPKGDKRDMRKVLWGTVAAFGVAWVFLLAAWASGLSALGQETTCWVQDDQNDGIVAAKGKLGDIANGAGYGLGYVIGGWALLNPILAVTALRVVADVNAGPPKKEEASEDGAAEAAFRDKCDVAYVADRAEACCQ</sequence>
<feature type="transmembrane region" description="Helical" evidence="7">
    <location>
        <begin position="478"/>
        <end position="495"/>
    </location>
</feature>
<evidence type="ECO:0000256" key="6">
    <source>
        <dbReference type="ARBA" id="ARBA00023136"/>
    </source>
</evidence>
<comment type="subcellular location">
    <subcellularLocation>
        <location evidence="1">Cell membrane</location>
        <topology evidence="1">Multi-pass membrane protein</topology>
    </subcellularLocation>
</comment>
<evidence type="ECO:0000256" key="3">
    <source>
        <dbReference type="ARBA" id="ARBA00022475"/>
    </source>
</evidence>
<organism evidence="8 9">
    <name type="scientific">Prorocentrum cordatum</name>
    <dbReference type="NCBI Taxonomy" id="2364126"/>
    <lineage>
        <taxon>Eukaryota</taxon>
        <taxon>Sar</taxon>
        <taxon>Alveolata</taxon>
        <taxon>Dinophyceae</taxon>
        <taxon>Prorocentrales</taxon>
        <taxon>Prorocentraceae</taxon>
        <taxon>Prorocentrum</taxon>
    </lineage>
</organism>
<accession>A0ABN9SB17</accession>
<feature type="transmembrane region" description="Helical" evidence="7">
    <location>
        <begin position="501"/>
        <end position="520"/>
    </location>
</feature>
<evidence type="ECO:0000313" key="8">
    <source>
        <dbReference type="EMBL" id="CAK0829156.1"/>
    </source>
</evidence>
<dbReference type="EMBL" id="CAUYUJ010010347">
    <property type="protein sequence ID" value="CAK0829156.1"/>
    <property type="molecule type" value="Genomic_DNA"/>
</dbReference>
<feature type="transmembrane region" description="Helical" evidence="7">
    <location>
        <begin position="421"/>
        <end position="444"/>
    </location>
</feature>
<dbReference type="PANTHER" id="PTHR10010">
    <property type="entry name" value="SOLUTE CARRIER FAMILY 34 SODIUM PHOSPHATE , MEMBER 2-RELATED"/>
    <property type="match status" value="1"/>
</dbReference>
<evidence type="ECO:0000256" key="1">
    <source>
        <dbReference type="ARBA" id="ARBA00004651"/>
    </source>
</evidence>
<protein>
    <recommendedName>
        <fullName evidence="10">Sodium-dependent phosphate transport protein 2B</fullName>
    </recommendedName>
</protein>
<keyword evidence="9" id="KW-1185">Reference proteome</keyword>
<feature type="transmembrane region" description="Helical" evidence="7">
    <location>
        <begin position="566"/>
        <end position="587"/>
    </location>
</feature>
<proteinExistence type="inferred from homology"/>
<evidence type="ECO:0000256" key="2">
    <source>
        <dbReference type="ARBA" id="ARBA00005808"/>
    </source>
</evidence>
<evidence type="ECO:0000256" key="5">
    <source>
        <dbReference type="ARBA" id="ARBA00022989"/>
    </source>
</evidence>
<keyword evidence="3" id="KW-1003">Cell membrane</keyword>
<feature type="transmembrane region" description="Helical" evidence="7">
    <location>
        <begin position="541"/>
        <end position="560"/>
    </location>
</feature>
<keyword evidence="6 7" id="KW-0472">Membrane</keyword>
<keyword evidence="4 7" id="KW-0812">Transmembrane</keyword>
<dbReference type="Pfam" id="PF02690">
    <property type="entry name" value="Na_Pi_cotrans"/>
    <property type="match status" value="1"/>
</dbReference>
<dbReference type="PANTHER" id="PTHR10010:SF46">
    <property type="entry name" value="SODIUM-DEPENDENT PHOSPHATE TRANSPORT PROTEIN 2B"/>
    <property type="match status" value="1"/>
</dbReference>
<evidence type="ECO:0008006" key="10">
    <source>
        <dbReference type="Google" id="ProtNLM"/>
    </source>
</evidence>
<gene>
    <name evidence="8" type="ORF">PCOR1329_LOCUS28185</name>
</gene>
<feature type="transmembrane region" description="Helical" evidence="7">
    <location>
        <begin position="879"/>
        <end position="902"/>
    </location>
</feature>